<evidence type="ECO:0000313" key="3">
    <source>
        <dbReference type="Proteomes" id="UP000192257"/>
    </source>
</evidence>
<gene>
    <name evidence="2" type="ORF">TM35_000331600</name>
</gene>
<feature type="compositionally biased region" description="Basic and acidic residues" evidence="1">
    <location>
        <begin position="108"/>
        <end position="117"/>
    </location>
</feature>
<feature type="compositionally biased region" description="Polar residues" evidence="1">
    <location>
        <begin position="69"/>
        <end position="84"/>
    </location>
</feature>
<evidence type="ECO:0000313" key="2">
    <source>
        <dbReference type="EMBL" id="ORC85703.1"/>
    </source>
</evidence>
<accession>A0A1X0NMI7</accession>
<dbReference type="GeneID" id="39988696"/>
<dbReference type="VEuPathDB" id="TriTrypDB:TM35_000331600"/>
<dbReference type="AlphaFoldDB" id="A0A1X0NMI7"/>
<dbReference type="EMBL" id="NBCO01000033">
    <property type="protein sequence ID" value="ORC85703.1"/>
    <property type="molecule type" value="Genomic_DNA"/>
</dbReference>
<feature type="compositionally biased region" description="Basic residues" evidence="1">
    <location>
        <begin position="1"/>
        <end position="12"/>
    </location>
</feature>
<evidence type="ECO:0000256" key="1">
    <source>
        <dbReference type="SAM" id="MobiDB-lite"/>
    </source>
</evidence>
<feature type="compositionally biased region" description="Basic and acidic residues" evidence="1">
    <location>
        <begin position="54"/>
        <end position="67"/>
    </location>
</feature>
<proteinExistence type="predicted"/>
<protein>
    <submittedName>
        <fullName evidence="2">Uncharacterized protein</fullName>
    </submittedName>
</protein>
<keyword evidence="3" id="KW-1185">Reference proteome</keyword>
<name>A0A1X0NMI7_9TRYP</name>
<sequence>MPLTHKPHRRRSGVVQQHKSVLPTHSPHTHNDSPTCSCQRGTAAFPKMYTKPHTYREEKKNTRKEEQQQQDTNSRQNTQNTIITGATPIREKQSPTPAHQLNPKKEKKKTDPLREAEADQSQSISPRVAVTQANHTPQG</sequence>
<dbReference type="Proteomes" id="UP000192257">
    <property type="component" value="Unassembled WGS sequence"/>
</dbReference>
<organism evidence="2 3">
    <name type="scientific">Trypanosoma theileri</name>
    <dbReference type="NCBI Taxonomy" id="67003"/>
    <lineage>
        <taxon>Eukaryota</taxon>
        <taxon>Discoba</taxon>
        <taxon>Euglenozoa</taxon>
        <taxon>Kinetoplastea</taxon>
        <taxon>Metakinetoplastina</taxon>
        <taxon>Trypanosomatida</taxon>
        <taxon>Trypanosomatidae</taxon>
        <taxon>Trypanosoma</taxon>
    </lineage>
</organism>
<comment type="caution">
    <text evidence="2">The sequence shown here is derived from an EMBL/GenBank/DDBJ whole genome shotgun (WGS) entry which is preliminary data.</text>
</comment>
<reference evidence="2 3" key="1">
    <citation type="submission" date="2017-03" db="EMBL/GenBank/DDBJ databases">
        <title>An alternative strategy for trypanosome survival in the mammalian bloodstream revealed through genome and transcriptome analysis of the ubiquitous bovine parasite Trypanosoma (Megatrypanum) theileri.</title>
        <authorList>
            <person name="Kelly S."/>
            <person name="Ivens A."/>
            <person name="Mott A."/>
            <person name="O'Neill E."/>
            <person name="Emms D."/>
            <person name="Macleod O."/>
            <person name="Voorheis P."/>
            <person name="Matthews J."/>
            <person name="Matthews K."/>
            <person name="Carrington M."/>
        </authorList>
    </citation>
    <scope>NUCLEOTIDE SEQUENCE [LARGE SCALE GENOMIC DNA]</scope>
    <source>
        <strain evidence="2">Edinburgh</strain>
    </source>
</reference>
<feature type="compositionally biased region" description="Polar residues" evidence="1">
    <location>
        <begin position="119"/>
        <end position="139"/>
    </location>
</feature>
<feature type="region of interest" description="Disordered" evidence="1">
    <location>
        <begin position="1"/>
        <end position="139"/>
    </location>
</feature>
<dbReference type="RefSeq" id="XP_028879769.1">
    <property type="nucleotide sequence ID" value="XM_029028916.1"/>
</dbReference>